<dbReference type="Proteomes" id="UP000694941">
    <property type="component" value="Unplaced"/>
</dbReference>
<dbReference type="InterPro" id="IPR042236">
    <property type="entry name" value="PI3K_accessory_sf"/>
</dbReference>
<dbReference type="InterPro" id="IPR000341">
    <property type="entry name" value="PI3K_Ras-bd_dom"/>
</dbReference>
<dbReference type="InterPro" id="IPR036940">
    <property type="entry name" value="PI3/4_kinase_cat_sf"/>
</dbReference>
<dbReference type="Gene3D" id="3.10.20.770">
    <property type="match status" value="1"/>
</dbReference>
<feature type="domain" description="C2 PI3K-type" evidence="10">
    <location>
        <begin position="323"/>
        <end position="485"/>
    </location>
</feature>
<feature type="domain" description="PI3K/PI4K catalytic" evidence="6">
    <location>
        <begin position="764"/>
        <end position="1045"/>
    </location>
</feature>
<dbReference type="Pfam" id="PF00792">
    <property type="entry name" value="PI3K_C2"/>
    <property type="match status" value="1"/>
</dbReference>
<dbReference type="CDD" id="cd05165">
    <property type="entry name" value="PI3Kc_I"/>
    <property type="match status" value="1"/>
</dbReference>
<evidence type="ECO:0000259" key="9">
    <source>
        <dbReference type="PROSITE" id="PS51546"/>
    </source>
</evidence>
<evidence type="ECO:0000259" key="8">
    <source>
        <dbReference type="PROSITE" id="PS51545"/>
    </source>
</evidence>
<dbReference type="PROSITE" id="PS51544">
    <property type="entry name" value="PI3K_ABD"/>
    <property type="match status" value="1"/>
</dbReference>
<dbReference type="PROSITE" id="PS00916">
    <property type="entry name" value="PI3_4_KINASE_2"/>
    <property type="match status" value="1"/>
</dbReference>
<feature type="domain" description="PIK helical" evidence="8">
    <location>
        <begin position="514"/>
        <end position="691"/>
    </location>
</feature>
<evidence type="ECO:0000256" key="1">
    <source>
        <dbReference type="ARBA" id="ARBA00022679"/>
    </source>
</evidence>
<dbReference type="Gene3D" id="2.60.40.150">
    <property type="entry name" value="C2 domain"/>
    <property type="match status" value="1"/>
</dbReference>
<dbReference type="RefSeq" id="XP_022249224.1">
    <property type="nucleotide sequence ID" value="XM_022393516.1"/>
</dbReference>
<keyword evidence="1" id="KW-0808">Transferase</keyword>
<dbReference type="SUPFAM" id="SSF56112">
    <property type="entry name" value="Protein kinase-like (PK-like)"/>
    <property type="match status" value="1"/>
</dbReference>
<dbReference type="InterPro" id="IPR000403">
    <property type="entry name" value="PI3/4_kinase_cat_dom"/>
</dbReference>
<dbReference type="InterPro" id="IPR018936">
    <property type="entry name" value="PI3/4_kinase_CS"/>
</dbReference>
<dbReference type="Pfam" id="PF02192">
    <property type="entry name" value="PI3K_p85B"/>
    <property type="match status" value="1"/>
</dbReference>
<dbReference type="SMART" id="SM00142">
    <property type="entry name" value="PI3K_C2"/>
    <property type="match status" value="1"/>
</dbReference>
<dbReference type="SMART" id="SM00146">
    <property type="entry name" value="PI3Kc"/>
    <property type="match status" value="1"/>
</dbReference>
<dbReference type="InterPro" id="IPR003113">
    <property type="entry name" value="PI3K_ABD"/>
</dbReference>
<evidence type="ECO:0000259" key="6">
    <source>
        <dbReference type="PROSITE" id="PS50290"/>
    </source>
</evidence>
<dbReference type="SUPFAM" id="SSF49562">
    <property type="entry name" value="C2 domain (Calcium/lipid-binding domain, CaLB)"/>
    <property type="match status" value="1"/>
</dbReference>
<dbReference type="PANTHER" id="PTHR10048:SF118">
    <property type="entry name" value="PI-3 KINASE"/>
    <property type="match status" value="1"/>
</dbReference>
<gene>
    <name evidence="12 13 14 15" type="primary">LOC106465590</name>
</gene>
<proteinExistence type="inferred from homology"/>
<dbReference type="SMART" id="SM00143">
    <property type="entry name" value="PI3K_p85B"/>
    <property type="match status" value="1"/>
</dbReference>
<dbReference type="SUPFAM" id="SSF48371">
    <property type="entry name" value="ARM repeat"/>
    <property type="match status" value="1"/>
</dbReference>
<keyword evidence="11" id="KW-1185">Reference proteome</keyword>
<dbReference type="SMART" id="SM00145">
    <property type="entry name" value="PI3Ka"/>
    <property type="match status" value="1"/>
</dbReference>
<dbReference type="InterPro" id="IPR011009">
    <property type="entry name" value="Kinase-like_dom_sf"/>
</dbReference>
<dbReference type="PROSITE" id="PS51547">
    <property type="entry name" value="C2_PI3K"/>
    <property type="match status" value="1"/>
</dbReference>
<keyword evidence="2" id="KW-0547">Nucleotide-binding</keyword>
<feature type="domain" description="PI3K-ABD" evidence="7">
    <location>
        <begin position="16"/>
        <end position="106"/>
    </location>
</feature>
<protein>
    <submittedName>
        <fullName evidence="12 13">Phosphatidylinositol 4,5-bisphosphate 3-kinase catalytic subunit beta isoform-like isoform X1</fullName>
    </submittedName>
</protein>
<name>A0ABM1T018_LIMPO</name>
<dbReference type="InterPro" id="IPR002420">
    <property type="entry name" value="PI3K-type_C2_dom"/>
</dbReference>
<dbReference type="InterPro" id="IPR029071">
    <property type="entry name" value="Ubiquitin-like_domsf"/>
</dbReference>
<dbReference type="InterPro" id="IPR015433">
    <property type="entry name" value="PI3/4_kinase"/>
</dbReference>
<evidence type="ECO:0000259" key="10">
    <source>
        <dbReference type="PROSITE" id="PS51547"/>
    </source>
</evidence>
<dbReference type="PROSITE" id="PS51545">
    <property type="entry name" value="PIK_HELICAL"/>
    <property type="match status" value="1"/>
</dbReference>
<dbReference type="InterPro" id="IPR001263">
    <property type="entry name" value="PI3K_accessory_dom"/>
</dbReference>
<dbReference type="Gene3D" id="1.25.40.70">
    <property type="entry name" value="Phosphatidylinositol 3-kinase, accessory domain (PIK)"/>
    <property type="match status" value="1"/>
</dbReference>
<dbReference type="GeneID" id="106465590"/>
<dbReference type="PANTHER" id="PTHR10048">
    <property type="entry name" value="PHOSPHATIDYLINOSITOL KINASE"/>
    <property type="match status" value="1"/>
</dbReference>
<dbReference type="PROSITE" id="PS50290">
    <property type="entry name" value="PI3_4_KINASE_3"/>
    <property type="match status" value="1"/>
</dbReference>
<dbReference type="Pfam" id="PF00454">
    <property type="entry name" value="PI3_PI4_kinase"/>
    <property type="match status" value="1"/>
</dbReference>
<evidence type="ECO:0000313" key="14">
    <source>
        <dbReference type="RefSeq" id="XP_022249225.1"/>
    </source>
</evidence>
<dbReference type="SMART" id="SM00144">
    <property type="entry name" value="PI3K_rbd"/>
    <property type="match status" value="1"/>
</dbReference>
<evidence type="ECO:0000256" key="5">
    <source>
        <dbReference type="PROSITE-ProRule" id="PRU00880"/>
    </source>
</evidence>
<dbReference type="InterPro" id="IPR035892">
    <property type="entry name" value="C2_domain_sf"/>
</dbReference>
<dbReference type="Gene3D" id="3.30.1010.10">
    <property type="entry name" value="Phosphatidylinositol 3-kinase Catalytic Subunit, Chain A, domain 4"/>
    <property type="match status" value="1"/>
</dbReference>
<dbReference type="SUPFAM" id="SSF54236">
    <property type="entry name" value="Ubiquitin-like"/>
    <property type="match status" value="1"/>
</dbReference>
<dbReference type="PROSITE" id="PS51546">
    <property type="entry name" value="PI3K_RBD"/>
    <property type="match status" value="1"/>
</dbReference>
<feature type="domain" description="PI3K-RBD" evidence="9">
    <location>
        <begin position="188"/>
        <end position="278"/>
    </location>
</feature>
<dbReference type="RefSeq" id="XP_013781274.1">
    <property type="nucleotide sequence ID" value="XM_013925820.2"/>
</dbReference>
<evidence type="ECO:0000256" key="3">
    <source>
        <dbReference type="ARBA" id="ARBA00022777"/>
    </source>
</evidence>
<evidence type="ECO:0000313" key="13">
    <source>
        <dbReference type="RefSeq" id="XP_022249224.1"/>
    </source>
</evidence>
<dbReference type="RefSeq" id="XP_022249226.1">
    <property type="nucleotide sequence ID" value="XM_022393518.1"/>
</dbReference>
<evidence type="ECO:0000313" key="12">
    <source>
        <dbReference type="RefSeq" id="XP_013781274.1"/>
    </source>
</evidence>
<dbReference type="Pfam" id="PF00794">
    <property type="entry name" value="PI3K_rbd"/>
    <property type="match status" value="1"/>
</dbReference>
<dbReference type="Gene3D" id="1.10.1070.11">
    <property type="entry name" value="Phosphatidylinositol 3-/4-kinase, catalytic domain"/>
    <property type="match status" value="1"/>
</dbReference>
<comment type="similarity">
    <text evidence="5">Belongs to the PI3/PI4-kinase family.</text>
</comment>
<organism evidence="11 13">
    <name type="scientific">Limulus polyphemus</name>
    <name type="common">Atlantic horseshoe crab</name>
    <dbReference type="NCBI Taxonomy" id="6850"/>
    <lineage>
        <taxon>Eukaryota</taxon>
        <taxon>Metazoa</taxon>
        <taxon>Ecdysozoa</taxon>
        <taxon>Arthropoda</taxon>
        <taxon>Chelicerata</taxon>
        <taxon>Merostomata</taxon>
        <taxon>Xiphosura</taxon>
        <taxon>Limulidae</taxon>
        <taxon>Limulus</taxon>
    </lineage>
</organism>
<keyword evidence="4" id="KW-0067">ATP-binding</keyword>
<reference evidence="12 13" key="1">
    <citation type="submission" date="2025-05" db="UniProtKB">
        <authorList>
            <consortium name="RefSeq"/>
        </authorList>
    </citation>
    <scope>IDENTIFICATION</scope>
    <source>
        <tissue evidence="12 13">Muscle</tissue>
    </source>
</reference>
<dbReference type="InterPro" id="IPR016024">
    <property type="entry name" value="ARM-type_fold"/>
</dbReference>
<evidence type="ECO:0000313" key="11">
    <source>
        <dbReference type="Proteomes" id="UP000694941"/>
    </source>
</evidence>
<evidence type="ECO:0000256" key="4">
    <source>
        <dbReference type="ARBA" id="ARBA00022840"/>
    </source>
</evidence>
<keyword evidence="3" id="KW-0418">Kinase</keyword>
<dbReference type="Pfam" id="PF00613">
    <property type="entry name" value="PI3Ka"/>
    <property type="match status" value="1"/>
</dbReference>
<dbReference type="RefSeq" id="XP_022249225.1">
    <property type="nucleotide sequence ID" value="XM_022393517.1"/>
</dbReference>
<sequence length="1064" mass="123641">MGLSSLPNDVWGDGSSIDKVTLDVLMPNGLLIPLTVKKDTTLFEIKEDAWEEAQKLPLYGLLHDMQTYIFRCINQTTSEQEELIEENKRVCDVRPFQAILRLVEKKGDKAETQLNAQIGLLIGKGLHEFDALKNPEVNDFRWKMRLTCNEWTKNYERKTWMEKLSYKYPLQVEKSPELPSFLLKRIKERNLVLTVRLECSEMSFKFCVPHSTKTSELLEYVLNKKSFLCGRIKESAAAYLLKINGREEFLFKDYPLSQYKYIRQMISDEKIPELIMISKANVELEHDNIYESIDDIFTKNTSSVNGTVTLSRKKTHTISAWTIQDPFIIKIDSVCKLNCEDEIQVAVQAGLCHGGELLCELQSTTAVVVLGGEAEWREELKFDLEVCNIPRMTRLCLVVYEVAHSMKCIKARKYRCIGPDLYVNPIAWVNTTVYDFKNLLKTGTVTLHMWWYSYELQNDDLLNPLGTVVANPDLDNATGLTLTFQKYHSLHPVSYPPLNKILDYAKEHLYEDTDGIPHHASKAYRKHLSEICAQDPLHQMHEQDKDLIWFLRQDCLHRFPHSLPKLLRSLKWYHYHDVAEVTALLQDWEHLLPEQALELLDYAYADQAVRSFAVKCLKKMSDEDLSLYLLQLVQALKHESYLYCDLVQFLLCRALRNQHLGHQLFWLLRSEMYVPSVSVRFGLLLEAYCRGAVKHMKSLSKQVEVLNKLKAINKLIHVESFKRKESKEKLRFLMQEALTMNCNHDVFIGLHCPLQPVYKVHKLRVEKCRFMDSKMKPLWLVCENSDSFCQDIYMIYKNGDDLRQDMLTLQMIRIMDKMWKDEGLDFRMIPYQCISTDYNEGLIEVVLNAETIANIQKEKGFSATSAFKKGSLLAWLKDHNPDENSLNKAVEEFTLSCAGYCVATYVLGIADRHSDNIMVKTNGQLFHIDFGHILGNFKEKFGIRRERVPFVLTNDFVYVITRGNSQKNQAFCRFQEYCEEAFMILRRKGTLIISLFAMMLSTGIPELTSEKDLYYLRETLVLDMTETGALQHFRSKFMEALRNSWKTSLNWLAHNLAKDNKIAD</sequence>
<accession>A0ABM1T018</accession>
<evidence type="ECO:0000256" key="2">
    <source>
        <dbReference type="ARBA" id="ARBA00022741"/>
    </source>
</evidence>
<evidence type="ECO:0000313" key="15">
    <source>
        <dbReference type="RefSeq" id="XP_022249226.1"/>
    </source>
</evidence>
<evidence type="ECO:0000259" key="7">
    <source>
        <dbReference type="PROSITE" id="PS51544"/>
    </source>
</evidence>